<protein>
    <submittedName>
        <fullName evidence="2">Uncharacterized protein</fullName>
    </submittedName>
</protein>
<accession>A0A3R7QHK6</accession>
<gene>
    <name evidence="2" type="ORF">C7M84_002131</name>
</gene>
<keyword evidence="3" id="KW-1185">Reference proteome</keyword>
<feature type="region of interest" description="Disordered" evidence="1">
    <location>
        <begin position="363"/>
        <end position="446"/>
    </location>
</feature>
<dbReference type="EMBL" id="QCYY01001286">
    <property type="protein sequence ID" value="ROT79152.1"/>
    <property type="molecule type" value="Genomic_DNA"/>
</dbReference>
<evidence type="ECO:0000313" key="2">
    <source>
        <dbReference type="EMBL" id="ROT79152.1"/>
    </source>
</evidence>
<dbReference type="Proteomes" id="UP000283509">
    <property type="component" value="Unassembled WGS sequence"/>
</dbReference>
<evidence type="ECO:0000256" key="1">
    <source>
        <dbReference type="SAM" id="MobiDB-lite"/>
    </source>
</evidence>
<feature type="compositionally biased region" description="Low complexity" evidence="1">
    <location>
        <begin position="363"/>
        <end position="396"/>
    </location>
</feature>
<comment type="caution">
    <text evidence="2">The sequence shown here is derived from an EMBL/GenBank/DDBJ whole genome shotgun (WGS) entry which is preliminary data.</text>
</comment>
<sequence length="446" mass="48200">MTFGGRFWWIPDPFIENWAFFLRQDSPLPLILAPLSHPLHHHPPLPHPPLPPLTLHSASRSHPPLPHLVASSHSPSPSLLHPISPSSLILHPHLPHSPPCRPPAISFVLLALSLHSPLPSPSFTSRPLPHLHSPLSRHLHSHPLEPPPPPHMHYYRTYLSLLHSISPHRSSLISTAHSYRSPPLPHPLRASLPLSLILHCAACSSSSKSSDPCSLIASPILPLLSLHPPPLSRILSSSAPLPHTLPTLLSSPHLLEVLFSSLLQSCHVSFSPSSKRPVSLKSGYPSSPLHLYPTLNLPHPPPISYILSSCPPLRRITRTSRLRISLISHSHLIILALPSDPSIIPTTAPAILILHAPSPLPSSSAPSSLQSSTQSSSIPASLILHPPLPSSSTPSSHPLPPFPILSLPAPPLPHPPVHLRSSSNPTPHPLRHPPSLLPPSRLTSQS</sequence>
<proteinExistence type="predicted"/>
<organism evidence="2 3">
    <name type="scientific">Penaeus vannamei</name>
    <name type="common">Whiteleg shrimp</name>
    <name type="synonym">Litopenaeus vannamei</name>
    <dbReference type="NCBI Taxonomy" id="6689"/>
    <lineage>
        <taxon>Eukaryota</taxon>
        <taxon>Metazoa</taxon>
        <taxon>Ecdysozoa</taxon>
        <taxon>Arthropoda</taxon>
        <taxon>Crustacea</taxon>
        <taxon>Multicrustacea</taxon>
        <taxon>Malacostraca</taxon>
        <taxon>Eumalacostraca</taxon>
        <taxon>Eucarida</taxon>
        <taxon>Decapoda</taxon>
        <taxon>Dendrobranchiata</taxon>
        <taxon>Penaeoidea</taxon>
        <taxon>Penaeidae</taxon>
        <taxon>Penaeus</taxon>
    </lineage>
</organism>
<reference evidence="2 3" key="2">
    <citation type="submission" date="2019-01" db="EMBL/GenBank/DDBJ databases">
        <title>The decoding of complex shrimp genome reveals the adaptation for benthos swimmer, frequently molting mechanism and breeding impact on genome.</title>
        <authorList>
            <person name="Sun Y."/>
            <person name="Gao Y."/>
            <person name="Yu Y."/>
        </authorList>
    </citation>
    <scope>NUCLEOTIDE SEQUENCE [LARGE SCALE GENOMIC DNA]</scope>
    <source>
        <tissue evidence="2">Muscle</tissue>
    </source>
</reference>
<reference evidence="2 3" key="1">
    <citation type="submission" date="2018-04" db="EMBL/GenBank/DDBJ databases">
        <authorList>
            <person name="Zhang X."/>
            <person name="Yuan J."/>
            <person name="Li F."/>
            <person name="Xiang J."/>
        </authorList>
    </citation>
    <scope>NUCLEOTIDE SEQUENCE [LARGE SCALE GENOMIC DNA]</scope>
    <source>
        <tissue evidence="2">Muscle</tissue>
    </source>
</reference>
<evidence type="ECO:0000313" key="3">
    <source>
        <dbReference type="Proteomes" id="UP000283509"/>
    </source>
</evidence>
<feature type="compositionally biased region" description="Pro residues" evidence="1">
    <location>
        <begin position="397"/>
        <end position="416"/>
    </location>
</feature>
<name>A0A3R7QHK6_PENVA</name>
<dbReference type="AlphaFoldDB" id="A0A3R7QHK6"/>